<accession>A0A916NIF1</accession>
<dbReference type="GO" id="GO:0050479">
    <property type="term" value="F:glyceryl-ether monooxygenase activity"/>
    <property type="evidence" value="ECO:0007669"/>
    <property type="project" value="TreeGrafter"/>
</dbReference>
<keyword evidence="2 7" id="KW-0812">Transmembrane</keyword>
<dbReference type="GO" id="GO:0005506">
    <property type="term" value="F:iron ion binding"/>
    <property type="evidence" value="ECO:0007669"/>
    <property type="project" value="InterPro"/>
</dbReference>
<organism evidence="9 10">
    <name type="scientific">Parvicella tangerina</name>
    <dbReference type="NCBI Taxonomy" id="2829795"/>
    <lineage>
        <taxon>Bacteria</taxon>
        <taxon>Pseudomonadati</taxon>
        <taxon>Bacteroidota</taxon>
        <taxon>Flavobacteriia</taxon>
        <taxon>Flavobacteriales</taxon>
        <taxon>Parvicellaceae</taxon>
        <taxon>Parvicella</taxon>
    </lineage>
</organism>
<dbReference type="RefSeq" id="WP_258542855.1">
    <property type="nucleotide sequence ID" value="NZ_OU015584.1"/>
</dbReference>
<dbReference type="GO" id="GO:0012505">
    <property type="term" value="C:endomembrane system"/>
    <property type="evidence" value="ECO:0007669"/>
    <property type="project" value="UniProtKB-SubCell"/>
</dbReference>
<evidence type="ECO:0000256" key="4">
    <source>
        <dbReference type="ARBA" id="ARBA00023002"/>
    </source>
</evidence>
<proteinExistence type="predicted"/>
<dbReference type="Proteomes" id="UP000683507">
    <property type="component" value="Chromosome"/>
</dbReference>
<feature type="domain" description="Fatty acid hydroxylase" evidence="8">
    <location>
        <begin position="89"/>
        <end position="222"/>
    </location>
</feature>
<feature type="transmembrane region" description="Helical" evidence="7">
    <location>
        <begin position="46"/>
        <end position="72"/>
    </location>
</feature>
<evidence type="ECO:0000256" key="2">
    <source>
        <dbReference type="ARBA" id="ARBA00022692"/>
    </source>
</evidence>
<dbReference type="GO" id="GO:0008610">
    <property type="term" value="P:lipid biosynthetic process"/>
    <property type="evidence" value="ECO:0007669"/>
    <property type="project" value="InterPro"/>
</dbReference>
<evidence type="ECO:0000256" key="6">
    <source>
        <dbReference type="ARBA" id="ARBA00023136"/>
    </source>
</evidence>
<dbReference type="InterPro" id="IPR051689">
    <property type="entry name" value="Sterol_desaturase/TMEM195"/>
</dbReference>
<comment type="subcellular location">
    <subcellularLocation>
        <location evidence="1">Endomembrane system</location>
        <topology evidence="1">Multi-pass membrane protein</topology>
    </subcellularLocation>
</comment>
<dbReference type="Pfam" id="PF04116">
    <property type="entry name" value="FA_hydroxylase"/>
    <property type="match status" value="1"/>
</dbReference>
<keyword evidence="6 7" id="KW-0472">Membrane</keyword>
<evidence type="ECO:0000256" key="5">
    <source>
        <dbReference type="ARBA" id="ARBA00023098"/>
    </source>
</evidence>
<keyword evidence="5" id="KW-0443">Lipid metabolism</keyword>
<keyword evidence="10" id="KW-1185">Reference proteome</keyword>
<dbReference type="KEGG" id="ptan:CRYO30217_02640"/>
<evidence type="ECO:0000256" key="7">
    <source>
        <dbReference type="SAM" id="Phobius"/>
    </source>
</evidence>
<sequence length="298" mass="35503">MNEFFNNPALKDDPTVYAIPVFIAFIVIEAIIDIRRNLKLYEFKDSAACISMGLGVVVIGILTKSFAFWLFMLVYEHRLFTLENVWWMWILLLLADDLSFYWHHRLSHSVRILWAAHIQHHSSTHMNFSVALRQSWGEPFYKYIFYLWMPLVGFHPVWMLVMQAFSLIYQFFQHTELVKKLGPLEWIFNTPSHHRVHHATQVKYLDRNHAGILIIWDRLFGTFVEEDDNDHPIYGITSNIDSYNPLYIATHEYRNIWKDVKRADKWSDKLKYIFYPPGWSHDGPNQTSKYLQSKLKTS</sequence>
<keyword evidence="4" id="KW-0560">Oxidoreductase</keyword>
<dbReference type="AlphaFoldDB" id="A0A916NIF1"/>
<reference evidence="9" key="1">
    <citation type="submission" date="2021-04" db="EMBL/GenBank/DDBJ databases">
        <authorList>
            <person name="Rodrigo-Torres L."/>
            <person name="Arahal R. D."/>
            <person name="Lucena T."/>
        </authorList>
    </citation>
    <scope>NUCLEOTIDE SEQUENCE</scope>
    <source>
        <strain evidence="9">AS29M-1</strain>
    </source>
</reference>
<dbReference type="GO" id="GO:0006643">
    <property type="term" value="P:membrane lipid metabolic process"/>
    <property type="evidence" value="ECO:0007669"/>
    <property type="project" value="TreeGrafter"/>
</dbReference>
<evidence type="ECO:0000259" key="8">
    <source>
        <dbReference type="Pfam" id="PF04116"/>
    </source>
</evidence>
<keyword evidence="3 7" id="KW-1133">Transmembrane helix</keyword>
<evidence type="ECO:0000256" key="1">
    <source>
        <dbReference type="ARBA" id="ARBA00004127"/>
    </source>
</evidence>
<evidence type="ECO:0000313" key="9">
    <source>
        <dbReference type="EMBL" id="CAG5085063.1"/>
    </source>
</evidence>
<feature type="transmembrane region" description="Helical" evidence="7">
    <location>
        <begin position="15"/>
        <end position="34"/>
    </location>
</feature>
<feature type="transmembrane region" description="Helical" evidence="7">
    <location>
        <begin position="84"/>
        <end position="102"/>
    </location>
</feature>
<dbReference type="PANTHER" id="PTHR21624:SF1">
    <property type="entry name" value="ALKYLGLYCEROL MONOOXYGENASE"/>
    <property type="match status" value="1"/>
</dbReference>
<feature type="transmembrane region" description="Helical" evidence="7">
    <location>
        <begin position="143"/>
        <end position="172"/>
    </location>
</feature>
<name>A0A916NIF1_9FLAO</name>
<dbReference type="EMBL" id="OU015584">
    <property type="protein sequence ID" value="CAG5085063.1"/>
    <property type="molecule type" value="Genomic_DNA"/>
</dbReference>
<protein>
    <recommendedName>
        <fullName evidence="8">Fatty acid hydroxylase domain-containing protein</fullName>
    </recommendedName>
</protein>
<dbReference type="GO" id="GO:0016020">
    <property type="term" value="C:membrane"/>
    <property type="evidence" value="ECO:0007669"/>
    <property type="project" value="GOC"/>
</dbReference>
<gene>
    <name evidence="9" type="ORF">CRYO30217_02640</name>
</gene>
<dbReference type="InterPro" id="IPR006694">
    <property type="entry name" value="Fatty_acid_hydroxylase"/>
</dbReference>
<evidence type="ECO:0000256" key="3">
    <source>
        <dbReference type="ARBA" id="ARBA00022989"/>
    </source>
</evidence>
<evidence type="ECO:0000313" key="10">
    <source>
        <dbReference type="Proteomes" id="UP000683507"/>
    </source>
</evidence>
<dbReference type="PANTHER" id="PTHR21624">
    <property type="entry name" value="STEROL DESATURASE-RELATED PROTEIN"/>
    <property type="match status" value="1"/>
</dbReference>